<dbReference type="SUPFAM" id="SSF50475">
    <property type="entry name" value="FMN-binding split barrel"/>
    <property type="match status" value="1"/>
</dbReference>
<evidence type="ECO:0000313" key="4">
    <source>
        <dbReference type="Proteomes" id="UP001285441"/>
    </source>
</evidence>
<evidence type="ECO:0000256" key="1">
    <source>
        <dbReference type="SAM" id="Phobius"/>
    </source>
</evidence>
<reference evidence="3" key="2">
    <citation type="submission" date="2023-06" db="EMBL/GenBank/DDBJ databases">
        <authorList>
            <consortium name="Lawrence Berkeley National Laboratory"/>
            <person name="Haridas S."/>
            <person name="Hensen N."/>
            <person name="Bonometti L."/>
            <person name="Westerberg I."/>
            <person name="Brannstrom I.O."/>
            <person name="Guillou S."/>
            <person name="Cros-Aarteil S."/>
            <person name="Calhoun S."/>
            <person name="Kuo A."/>
            <person name="Mondo S."/>
            <person name="Pangilinan J."/>
            <person name="Riley R."/>
            <person name="LaButti K."/>
            <person name="Andreopoulos B."/>
            <person name="Lipzen A."/>
            <person name="Chen C."/>
            <person name="Yanf M."/>
            <person name="Daum C."/>
            <person name="Ng V."/>
            <person name="Clum A."/>
            <person name="Steindorff A."/>
            <person name="Ohm R."/>
            <person name="Martin F."/>
            <person name="Silar P."/>
            <person name="Natvig D."/>
            <person name="Lalanne C."/>
            <person name="Gautier V."/>
            <person name="Ament-velasquez S.L."/>
            <person name="Kruys A."/>
            <person name="Hutchinson M.I."/>
            <person name="Powell A.J."/>
            <person name="Barry K."/>
            <person name="Miller A.N."/>
            <person name="Grigoriev I.V."/>
            <person name="Debuchy R."/>
            <person name="Gladieux P."/>
            <person name="Thoren M.H."/>
            <person name="Johannesson H."/>
        </authorList>
    </citation>
    <scope>NUCLEOTIDE SEQUENCE</scope>
    <source>
        <strain evidence="3">CBS 232.78</strain>
    </source>
</reference>
<evidence type="ECO:0000313" key="3">
    <source>
        <dbReference type="EMBL" id="KAK3390702.1"/>
    </source>
</evidence>
<accession>A0AAE0NZS9</accession>
<dbReference type="InterPro" id="IPR012349">
    <property type="entry name" value="Split_barrel_FMN-bd"/>
</dbReference>
<dbReference type="Proteomes" id="UP001285441">
    <property type="component" value="Unassembled WGS sequence"/>
</dbReference>
<keyword evidence="4" id="KW-1185">Reference proteome</keyword>
<sequence>MGKFYETIPDSLMKWIPSQKMFWVATAPLAADAHVNISPKGGPYFGLLDDKTFWYLDLTGSGNETISHLYEPGNARITVMFSAFDGPPRIVRLFGKGRVLESTSPEFADFVKKHDIHTIPGSRSIILVDVHQAGSSCGFSVPYYDFKEFRTTLNEFFANKTKRFEEGKAEDSMERYWALKNAWSMDGLPGMGTALRTGRQEHIEPLQKMVGPLAPRHYRNTRRFGAGHLILVALLSVLFTVVSMAFAWPRLVALGVLPTH</sequence>
<reference evidence="3" key="1">
    <citation type="journal article" date="2023" name="Mol. Phylogenet. Evol.">
        <title>Genome-scale phylogeny and comparative genomics of the fungal order Sordariales.</title>
        <authorList>
            <person name="Hensen N."/>
            <person name="Bonometti L."/>
            <person name="Westerberg I."/>
            <person name="Brannstrom I.O."/>
            <person name="Guillou S."/>
            <person name="Cros-Aarteil S."/>
            <person name="Calhoun S."/>
            <person name="Haridas S."/>
            <person name="Kuo A."/>
            <person name="Mondo S."/>
            <person name="Pangilinan J."/>
            <person name="Riley R."/>
            <person name="LaButti K."/>
            <person name="Andreopoulos B."/>
            <person name="Lipzen A."/>
            <person name="Chen C."/>
            <person name="Yan M."/>
            <person name="Daum C."/>
            <person name="Ng V."/>
            <person name="Clum A."/>
            <person name="Steindorff A."/>
            <person name="Ohm R.A."/>
            <person name="Martin F."/>
            <person name="Silar P."/>
            <person name="Natvig D.O."/>
            <person name="Lalanne C."/>
            <person name="Gautier V."/>
            <person name="Ament-Velasquez S.L."/>
            <person name="Kruys A."/>
            <person name="Hutchinson M.I."/>
            <person name="Powell A.J."/>
            <person name="Barry K."/>
            <person name="Miller A.N."/>
            <person name="Grigoriev I.V."/>
            <person name="Debuchy R."/>
            <person name="Gladieux P."/>
            <person name="Hiltunen Thoren M."/>
            <person name="Johannesson H."/>
        </authorList>
    </citation>
    <scope>NUCLEOTIDE SEQUENCE</scope>
    <source>
        <strain evidence="3">CBS 232.78</strain>
    </source>
</reference>
<comment type="caution">
    <text evidence="3">The sequence shown here is derived from an EMBL/GenBank/DDBJ whole genome shotgun (WGS) entry which is preliminary data.</text>
</comment>
<dbReference type="EMBL" id="JAULSW010000002">
    <property type="protein sequence ID" value="KAK3390702.1"/>
    <property type="molecule type" value="Genomic_DNA"/>
</dbReference>
<protein>
    <recommendedName>
        <fullName evidence="2">Pyridoxamine 5'-phosphate oxidase N-terminal domain-containing protein</fullName>
    </recommendedName>
</protein>
<dbReference type="Pfam" id="PF01243">
    <property type="entry name" value="PNPOx_N"/>
    <property type="match status" value="1"/>
</dbReference>
<dbReference type="InterPro" id="IPR011576">
    <property type="entry name" value="Pyridox_Oxase_N"/>
</dbReference>
<dbReference type="Gene3D" id="2.30.110.10">
    <property type="entry name" value="Electron Transport, Fmn-binding Protein, Chain A"/>
    <property type="match status" value="1"/>
</dbReference>
<proteinExistence type="predicted"/>
<feature type="domain" description="Pyridoxamine 5'-phosphate oxidase N-terminal" evidence="2">
    <location>
        <begin position="10"/>
        <end position="133"/>
    </location>
</feature>
<dbReference type="PANTHER" id="PTHR39336">
    <property type="entry name" value="PYRIDOXAMINE PHOSPHATE OXIDASE FAMILY PROTEIN (AFU_ORTHOLOGUE AFUA_6G11440)"/>
    <property type="match status" value="1"/>
</dbReference>
<feature type="transmembrane region" description="Helical" evidence="1">
    <location>
        <begin position="226"/>
        <end position="248"/>
    </location>
</feature>
<keyword evidence="1" id="KW-0812">Transmembrane</keyword>
<evidence type="ECO:0000259" key="2">
    <source>
        <dbReference type="Pfam" id="PF01243"/>
    </source>
</evidence>
<gene>
    <name evidence="3" type="ORF">B0H63DRAFT_466307</name>
</gene>
<dbReference type="PANTHER" id="PTHR39336:SF3">
    <property type="entry name" value="PYRIDOXAMINE PHOSPHATE OXIDASE"/>
    <property type="match status" value="1"/>
</dbReference>
<name>A0AAE0NZS9_9PEZI</name>
<organism evidence="3 4">
    <name type="scientific">Podospora didyma</name>
    <dbReference type="NCBI Taxonomy" id="330526"/>
    <lineage>
        <taxon>Eukaryota</taxon>
        <taxon>Fungi</taxon>
        <taxon>Dikarya</taxon>
        <taxon>Ascomycota</taxon>
        <taxon>Pezizomycotina</taxon>
        <taxon>Sordariomycetes</taxon>
        <taxon>Sordariomycetidae</taxon>
        <taxon>Sordariales</taxon>
        <taxon>Podosporaceae</taxon>
        <taxon>Podospora</taxon>
    </lineage>
</organism>
<dbReference type="AlphaFoldDB" id="A0AAE0NZS9"/>
<keyword evidence="1" id="KW-1133">Transmembrane helix</keyword>
<keyword evidence="1" id="KW-0472">Membrane</keyword>